<dbReference type="EMBL" id="PYLS01000006">
    <property type="protein sequence ID" value="PST82388.1"/>
    <property type="molecule type" value="Genomic_DNA"/>
</dbReference>
<organism evidence="2 3">
    <name type="scientific">Pedobacter yulinensis</name>
    <dbReference type="NCBI Taxonomy" id="2126353"/>
    <lineage>
        <taxon>Bacteria</taxon>
        <taxon>Pseudomonadati</taxon>
        <taxon>Bacteroidota</taxon>
        <taxon>Sphingobacteriia</taxon>
        <taxon>Sphingobacteriales</taxon>
        <taxon>Sphingobacteriaceae</taxon>
        <taxon>Pedobacter</taxon>
    </lineage>
</organism>
<dbReference type="AlphaFoldDB" id="A0A2T3HIW4"/>
<gene>
    <name evidence="2" type="ORF">C7T94_16565</name>
</gene>
<keyword evidence="3" id="KW-1185">Reference proteome</keyword>
<evidence type="ECO:0000313" key="2">
    <source>
        <dbReference type="EMBL" id="PST82388.1"/>
    </source>
</evidence>
<keyword evidence="1" id="KW-1133">Transmembrane helix</keyword>
<dbReference type="RefSeq" id="WP_107216661.1">
    <property type="nucleotide sequence ID" value="NZ_KZ686270.1"/>
</dbReference>
<reference evidence="2 3" key="1">
    <citation type="submission" date="2018-03" db="EMBL/GenBank/DDBJ databases">
        <authorList>
            <person name="Keele B.F."/>
        </authorList>
    </citation>
    <scope>NUCLEOTIDE SEQUENCE [LARGE SCALE GENOMIC DNA]</scope>
    <source>
        <strain evidence="2 3">YL28-9</strain>
    </source>
</reference>
<evidence type="ECO:0000313" key="3">
    <source>
        <dbReference type="Proteomes" id="UP000240912"/>
    </source>
</evidence>
<sequence length="165" mass="19031">MLIQNELKNEEITVLSVPVHYPKETLLRSKLRASWKKGILLVVVASLLAAGLLSLVNLSNFLLQFFVTLLIFAALGYVLIAWSVKRESERLRSLQLELELTEAGVSFVNHTLNKRNSFSWDAVRATYTPGKDWEFFFPRIGQYAFISEKMLTERYHSKILSWSKH</sequence>
<proteinExistence type="predicted"/>
<name>A0A2T3HIW4_9SPHI</name>
<dbReference type="OrthoDB" id="9831831at2"/>
<evidence type="ECO:0000256" key="1">
    <source>
        <dbReference type="SAM" id="Phobius"/>
    </source>
</evidence>
<evidence type="ECO:0008006" key="4">
    <source>
        <dbReference type="Google" id="ProtNLM"/>
    </source>
</evidence>
<accession>A0A2T3HIW4</accession>
<comment type="caution">
    <text evidence="2">The sequence shown here is derived from an EMBL/GenBank/DDBJ whole genome shotgun (WGS) entry which is preliminary data.</text>
</comment>
<protein>
    <recommendedName>
        <fullName evidence="4">YcxB-like protein domain-containing protein</fullName>
    </recommendedName>
</protein>
<keyword evidence="1" id="KW-0812">Transmembrane</keyword>
<feature type="transmembrane region" description="Helical" evidence="1">
    <location>
        <begin position="38"/>
        <end position="56"/>
    </location>
</feature>
<keyword evidence="1" id="KW-0472">Membrane</keyword>
<feature type="transmembrane region" description="Helical" evidence="1">
    <location>
        <begin position="62"/>
        <end position="84"/>
    </location>
</feature>
<dbReference type="Proteomes" id="UP000240912">
    <property type="component" value="Unassembled WGS sequence"/>
</dbReference>